<comment type="caution">
    <text evidence="2">The sequence shown here is derived from an EMBL/GenBank/DDBJ whole genome shotgun (WGS) entry which is preliminary data.</text>
</comment>
<name>A0A0R1HP12_9LACO</name>
<evidence type="ECO:0000313" key="2">
    <source>
        <dbReference type="EMBL" id="KRK47353.1"/>
    </source>
</evidence>
<reference evidence="2 3" key="1">
    <citation type="journal article" date="2015" name="Genome Announc.">
        <title>Expanding the biotechnology potential of lactobacilli through comparative genomics of 213 strains and associated genera.</title>
        <authorList>
            <person name="Sun Z."/>
            <person name="Harris H.M."/>
            <person name="McCann A."/>
            <person name="Guo C."/>
            <person name="Argimon S."/>
            <person name="Zhang W."/>
            <person name="Yang X."/>
            <person name="Jeffery I.B."/>
            <person name="Cooney J.C."/>
            <person name="Kagawa T.F."/>
            <person name="Liu W."/>
            <person name="Song Y."/>
            <person name="Salvetti E."/>
            <person name="Wrobel A."/>
            <person name="Rasinkangas P."/>
            <person name="Parkhill J."/>
            <person name="Rea M.C."/>
            <person name="O'Sullivan O."/>
            <person name="Ritari J."/>
            <person name="Douillard F.P."/>
            <person name="Paul Ross R."/>
            <person name="Yang R."/>
            <person name="Briner A.E."/>
            <person name="Felis G.E."/>
            <person name="de Vos W.M."/>
            <person name="Barrangou R."/>
            <person name="Klaenhammer T.R."/>
            <person name="Caufield P.W."/>
            <person name="Cui Y."/>
            <person name="Zhang H."/>
            <person name="O'Toole P.W."/>
        </authorList>
    </citation>
    <scope>NUCLEOTIDE SEQUENCE [LARGE SCALE GENOMIC DNA]</scope>
    <source>
        <strain evidence="2 3">JCM 15530</strain>
    </source>
</reference>
<feature type="chain" id="PRO_5006405262" description="D-alanyl-D-alanine carboxypeptidase" evidence="1">
    <location>
        <begin position="32"/>
        <end position="287"/>
    </location>
</feature>
<organism evidence="2 3">
    <name type="scientific">Secundilactobacillus kimchicus JCM 15530</name>
    <dbReference type="NCBI Taxonomy" id="1302272"/>
    <lineage>
        <taxon>Bacteria</taxon>
        <taxon>Bacillati</taxon>
        <taxon>Bacillota</taxon>
        <taxon>Bacilli</taxon>
        <taxon>Lactobacillales</taxon>
        <taxon>Lactobacillaceae</taxon>
        <taxon>Secundilactobacillus</taxon>
    </lineage>
</organism>
<keyword evidence="1" id="KW-0732">Signal</keyword>
<dbReference type="AlphaFoldDB" id="A0A0R1HP12"/>
<dbReference type="STRING" id="1302272.FC96_GL002472"/>
<dbReference type="RefSeq" id="WP_056942869.1">
    <property type="nucleotide sequence ID" value="NZ_AZCX01000009.1"/>
</dbReference>
<dbReference type="PATRIC" id="fig|1302272.5.peg.2521"/>
<evidence type="ECO:0008006" key="4">
    <source>
        <dbReference type="Google" id="ProtNLM"/>
    </source>
</evidence>
<evidence type="ECO:0000313" key="3">
    <source>
        <dbReference type="Proteomes" id="UP000050911"/>
    </source>
</evidence>
<protein>
    <recommendedName>
        <fullName evidence="4">D-alanyl-D-alanine carboxypeptidase</fullName>
    </recommendedName>
</protein>
<evidence type="ECO:0000256" key="1">
    <source>
        <dbReference type="SAM" id="SignalP"/>
    </source>
</evidence>
<dbReference type="OrthoDB" id="2329980at2"/>
<dbReference type="Proteomes" id="UP000050911">
    <property type="component" value="Unassembled WGS sequence"/>
</dbReference>
<proteinExistence type="predicted"/>
<feature type="signal peptide" evidence="1">
    <location>
        <begin position="1"/>
        <end position="31"/>
    </location>
</feature>
<dbReference type="EMBL" id="AZCX01000009">
    <property type="protein sequence ID" value="KRK47353.1"/>
    <property type="molecule type" value="Genomic_DNA"/>
</dbReference>
<accession>A0A0R1HP12</accession>
<gene>
    <name evidence="2" type="ORF">FC96_GL002472</name>
</gene>
<sequence length="287" mass="31101">MKKTNALLLAATTLGLGFAAFTTTHTETAHAAYYTWTKTKNYSPSVAMKQKTPGTTAYMWDAHHTRKLHNLKNYPSATWYLSKSVKMTRGGKSAIYYRLTSGGVSGYVWRGYLAKGVNNINTGNTQASGNSSNAIPNTDPSLIDSSLNNQLISMFPGTVQDSKLQKLANAYPSEKLSTSGYSSQADSSSFDNLVQTQLATSYVKIGPLITGNNVEPRKSFIAGTTSFTDYIKENASIYDGFNATNKKVNFSGYKGYHIGAYVSPKSVTSDPNTGTKGYGDFVVLLVK</sequence>
<keyword evidence="3" id="KW-1185">Reference proteome</keyword>